<gene>
    <name evidence="7 9" type="primary">mraY</name>
    <name evidence="9" type="ORF">V5S96_03325</name>
</gene>
<protein>
    <recommendedName>
        <fullName evidence="7 8">Phospho-N-acetylmuramoyl-pentapeptide-transferase</fullName>
        <ecNumber evidence="7 8">2.7.8.13</ecNumber>
    </recommendedName>
    <alternativeName>
        <fullName evidence="7">UDP-MurNAc-pentapeptide phosphotransferase</fullName>
    </alternativeName>
</protein>
<dbReference type="PANTHER" id="PTHR22926:SF5">
    <property type="entry name" value="PHOSPHO-N-ACETYLMURAMOYL-PENTAPEPTIDE-TRANSFERASE HOMOLOG"/>
    <property type="match status" value="1"/>
</dbReference>
<dbReference type="Pfam" id="PF00953">
    <property type="entry name" value="Glycos_transf_4"/>
    <property type="match status" value="1"/>
</dbReference>
<sequence>MTHIIIAGIVSFLVSVVTTPILIRRFSSEGLGQEIREDGPQSHLRKRGTPTMGGIALILGILVGYGASGLYGMVTQTGSRGFTASGLLVLALTLGLGGLGFADDAIKLFKARNLGLNKTGKLVGQLLLGILFAVLILRFPNEDGITPGSTNLSFIRDISTVDLAFGGGIGLLFFVAFMVVLISAWSNAVNLTDGLDGLAAGTTALVMGGYMVLTFWQYRNSCSQEVASGCYSVRDPLDLAVICAAALGACLGFLWWNAAPAKIFMGDTGSLALGGLVAGLSVVSHTELLMILVGVLFVMEVSSVVIQVAVFKSTGKRFFRMAPIHHHFENGGWAETTVVIRFWIIAALAVAVGMALFYGEWIAVSDEYTVVAQGVLGR</sequence>
<keyword evidence="7" id="KW-0133">Cell shape</keyword>
<reference evidence="9 10" key="1">
    <citation type="submission" date="2024-02" db="EMBL/GenBank/DDBJ databases">
        <title>Whole genome sequencing and characterization of Corynebacterium isolated from the ocular surface of dry eye disease sufferers.</title>
        <authorList>
            <person name="Naqvi M."/>
        </authorList>
    </citation>
    <scope>NUCLEOTIDE SEQUENCE [LARGE SCALE GENOMIC DNA]</scope>
    <source>
        <strain evidence="9 10">PCRF</strain>
    </source>
</reference>
<evidence type="ECO:0000256" key="8">
    <source>
        <dbReference type="NCBIfam" id="TIGR00445"/>
    </source>
</evidence>
<dbReference type="CDD" id="cd06852">
    <property type="entry name" value="GT_MraY"/>
    <property type="match status" value="1"/>
</dbReference>
<keyword evidence="7" id="KW-0131">Cell cycle</keyword>
<dbReference type="HAMAP" id="MF_00038">
    <property type="entry name" value="MraY"/>
    <property type="match status" value="1"/>
</dbReference>
<dbReference type="EC" id="2.7.8.13" evidence="7 8"/>
<keyword evidence="7" id="KW-0132">Cell division</keyword>
<keyword evidence="7" id="KW-1003">Cell membrane</keyword>
<feature type="transmembrane region" description="Helical" evidence="7">
    <location>
        <begin position="163"/>
        <end position="185"/>
    </location>
</feature>
<dbReference type="NCBIfam" id="TIGR00445">
    <property type="entry name" value="mraY"/>
    <property type="match status" value="1"/>
</dbReference>
<name>A0ABU8NWM5_9CORY</name>
<proteinExistence type="inferred from homology"/>
<keyword evidence="10" id="KW-1185">Reference proteome</keyword>
<comment type="catalytic activity">
    <reaction evidence="7">
        <text>UDP-N-acetyl-alpha-D-muramoyl-L-alanyl-gamma-D-glutamyl-meso-2,6-diaminopimeloyl-D-alanyl-D-alanine + di-trans,octa-cis-undecaprenyl phosphate = di-trans,octa-cis-undecaprenyl diphospho-N-acetyl-alpha-D-muramoyl-L-alanyl-D-glutamyl-meso-2,6-diaminopimeloyl-D-alanyl-D-alanine + UMP</text>
        <dbReference type="Rhea" id="RHEA:28386"/>
        <dbReference type="ChEBI" id="CHEBI:57865"/>
        <dbReference type="ChEBI" id="CHEBI:60392"/>
        <dbReference type="ChEBI" id="CHEBI:61386"/>
        <dbReference type="ChEBI" id="CHEBI:61387"/>
        <dbReference type="EC" id="2.7.8.13"/>
    </reaction>
</comment>
<feature type="transmembrane region" description="Helical" evidence="7">
    <location>
        <begin position="236"/>
        <end position="256"/>
    </location>
</feature>
<organism evidence="9 10">
    <name type="scientific">Corynebacterium mastitidis</name>
    <dbReference type="NCBI Taxonomy" id="161890"/>
    <lineage>
        <taxon>Bacteria</taxon>
        <taxon>Bacillati</taxon>
        <taxon>Actinomycetota</taxon>
        <taxon>Actinomycetes</taxon>
        <taxon>Mycobacteriales</taxon>
        <taxon>Corynebacteriaceae</taxon>
        <taxon>Corynebacterium</taxon>
    </lineage>
</organism>
<comment type="caution">
    <text evidence="9">The sequence shown here is derived from an EMBL/GenBank/DDBJ whole genome shotgun (WGS) entry which is preliminary data.</text>
</comment>
<dbReference type="InterPro" id="IPR003524">
    <property type="entry name" value="PNAcMuramoyl-5peptid_Trfase"/>
</dbReference>
<keyword evidence="7" id="KW-0479">Metal-binding</keyword>
<feature type="transmembrane region" description="Helical" evidence="7">
    <location>
        <begin position="122"/>
        <end position="139"/>
    </location>
</feature>
<dbReference type="InterPro" id="IPR000715">
    <property type="entry name" value="Glycosyl_transferase_4"/>
</dbReference>
<dbReference type="GO" id="GO:0016740">
    <property type="term" value="F:transferase activity"/>
    <property type="evidence" value="ECO:0007669"/>
    <property type="project" value="UniProtKB-KW"/>
</dbReference>
<comment type="subcellular location">
    <subcellularLocation>
        <location evidence="7">Cell membrane</location>
        <topology evidence="7">Multi-pass membrane protein</topology>
    </subcellularLocation>
    <subcellularLocation>
        <location evidence="1">Membrane</location>
        <topology evidence="1">Multi-pass membrane protein</topology>
    </subcellularLocation>
</comment>
<keyword evidence="7" id="KW-0460">Magnesium</keyword>
<feature type="transmembrane region" description="Helical" evidence="7">
    <location>
        <begin position="80"/>
        <end position="102"/>
    </location>
</feature>
<keyword evidence="4 7" id="KW-0812">Transmembrane</keyword>
<feature type="transmembrane region" description="Helical" evidence="7">
    <location>
        <begin position="6"/>
        <end position="23"/>
    </location>
</feature>
<dbReference type="InterPro" id="IPR018480">
    <property type="entry name" value="PNAcMuramoyl-5peptid_Trfase_CS"/>
</dbReference>
<evidence type="ECO:0000256" key="3">
    <source>
        <dbReference type="ARBA" id="ARBA00022679"/>
    </source>
</evidence>
<feature type="transmembrane region" description="Helical" evidence="7">
    <location>
        <begin position="289"/>
        <end position="311"/>
    </location>
</feature>
<evidence type="ECO:0000313" key="10">
    <source>
        <dbReference type="Proteomes" id="UP001359781"/>
    </source>
</evidence>
<evidence type="ECO:0000256" key="5">
    <source>
        <dbReference type="ARBA" id="ARBA00022989"/>
    </source>
</evidence>
<keyword evidence="3 7" id="KW-0808">Transferase</keyword>
<comment type="pathway">
    <text evidence="7">Cell wall biogenesis; peptidoglycan biosynthesis.</text>
</comment>
<dbReference type="PROSITE" id="PS01347">
    <property type="entry name" value="MRAY_1"/>
    <property type="match status" value="1"/>
</dbReference>
<feature type="transmembrane region" description="Helical" evidence="7">
    <location>
        <begin position="197"/>
        <end position="216"/>
    </location>
</feature>
<comment type="similarity">
    <text evidence="2 7">Belongs to the glycosyltransferase 4 family. MraY subfamily.</text>
</comment>
<dbReference type="PROSITE" id="PS01348">
    <property type="entry name" value="MRAY_2"/>
    <property type="match status" value="1"/>
</dbReference>
<evidence type="ECO:0000256" key="1">
    <source>
        <dbReference type="ARBA" id="ARBA00004141"/>
    </source>
</evidence>
<evidence type="ECO:0000256" key="6">
    <source>
        <dbReference type="ARBA" id="ARBA00023136"/>
    </source>
</evidence>
<feature type="transmembrane region" description="Helical" evidence="7">
    <location>
        <begin position="338"/>
        <end position="358"/>
    </location>
</feature>
<keyword evidence="7" id="KW-0961">Cell wall biogenesis/degradation</keyword>
<keyword evidence="7" id="KW-0573">Peptidoglycan synthesis</keyword>
<dbReference type="Pfam" id="PF10555">
    <property type="entry name" value="MraY_sig1"/>
    <property type="match status" value="1"/>
</dbReference>
<dbReference type="EMBL" id="JBAHVJ010000003">
    <property type="protein sequence ID" value="MEJ4099393.1"/>
    <property type="molecule type" value="Genomic_DNA"/>
</dbReference>
<evidence type="ECO:0000256" key="2">
    <source>
        <dbReference type="ARBA" id="ARBA00005583"/>
    </source>
</evidence>
<feature type="transmembrane region" description="Helical" evidence="7">
    <location>
        <begin position="54"/>
        <end position="74"/>
    </location>
</feature>
<keyword evidence="6 7" id="KW-0472">Membrane</keyword>
<keyword evidence="5 7" id="KW-1133">Transmembrane helix</keyword>
<feature type="transmembrane region" description="Helical" evidence="7">
    <location>
        <begin position="263"/>
        <end position="283"/>
    </location>
</feature>
<dbReference type="Proteomes" id="UP001359781">
    <property type="component" value="Unassembled WGS sequence"/>
</dbReference>
<evidence type="ECO:0000256" key="7">
    <source>
        <dbReference type="HAMAP-Rule" id="MF_00038"/>
    </source>
</evidence>
<dbReference type="RefSeq" id="WP_337889260.1">
    <property type="nucleotide sequence ID" value="NZ_JBAHVI010000001.1"/>
</dbReference>
<evidence type="ECO:0000313" key="9">
    <source>
        <dbReference type="EMBL" id="MEJ4099393.1"/>
    </source>
</evidence>
<evidence type="ECO:0000256" key="4">
    <source>
        <dbReference type="ARBA" id="ARBA00022692"/>
    </source>
</evidence>
<accession>A0ABU8NWM5</accession>
<dbReference type="PANTHER" id="PTHR22926">
    <property type="entry name" value="PHOSPHO-N-ACETYLMURAMOYL-PENTAPEPTIDE-TRANSFERASE"/>
    <property type="match status" value="1"/>
</dbReference>
<comment type="function">
    <text evidence="7">Catalyzes the initial step of the lipid cycle reactions in the biosynthesis of the cell wall peptidoglycan: transfers peptidoglycan precursor phospho-MurNAc-pentapeptide from UDP-MurNAc-pentapeptide onto the lipid carrier undecaprenyl phosphate, yielding undecaprenyl-pyrophosphoryl-MurNAc-pentapeptide, known as lipid I.</text>
</comment>
<comment type="cofactor">
    <cofactor evidence="7">
        <name>Mg(2+)</name>
        <dbReference type="ChEBI" id="CHEBI:18420"/>
    </cofactor>
</comment>